<dbReference type="InterPro" id="IPR000843">
    <property type="entry name" value="HTH_LacI"/>
</dbReference>
<dbReference type="GO" id="GO:0003700">
    <property type="term" value="F:DNA-binding transcription factor activity"/>
    <property type="evidence" value="ECO:0007669"/>
    <property type="project" value="TreeGrafter"/>
</dbReference>
<feature type="domain" description="HTH lacI-type" evidence="4">
    <location>
        <begin position="7"/>
        <end position="61"/>
    </location>
</feature>
<dbReference type="InterPro" id="IPR028082">
    <property type="entry name" value="Peripla_BP_I"/>
</dbReference>
<keyword evidence="2" id="KW-0238">DNA-binding</keyword>
<evidence type="ECO:0000313" key="6">
    <source>
        <dbReference type="Proteomes" id="UP000199630"/>
    </source>
</evidence>
<accession>A0A1I3LU90</accession>
<evidence type="ECO:0000259" key="4">
    <source>
        <dbReference type="PROSITE" id="PS50932"/>
    </source>
</evidence>
<dbReference type="Gene3D" id="1.10.260.40">
    <property type="entry name" value="lambda repressor-like DNA-binding domains"/>
    <property type="match status" value="1"/>
</dbReference>
<sequence length="340" mass="36864">MEDAPRPTLKTIAQITGLTIATVSRALNDAPDIAQRTKVRVRAVADQIGYLPNRAGQRLRTGKTHVISLLLTTEPDIMNHTAQLISAVAEGLTGTGYHLVVTPYAPRGDLMAPLKMIVDTQSADAVILNQTRREDPRVAYLMEKRFPFATHGRTIWAEDHPWCDFDNHGFAALGMEALAHRGRKQVMLIAPPADQFYGMEVRHGAKEAAAKYGLTLVPIVGVTSDSPAAQITEAVQSLLATHPEIDGILCASPMGAIAAINAAEALGRRLAQDIDVFAKEALPLLRQFRPETLALHEDVIRAGDGLARAAIRAIDTPDLRPLQDLHPARYDDPMGAPPQC</sequence>
<dbReference type="InterPro" id="IPR001761">
    <property type="entry name" value="Peripla_BP/Lac1_sug-bd_dom"/>
</dbReference>
<dbReference type="InterPro" id="IPR010982">
    <property type="entry name" value="Lambda_DNA-bd_dom_sf"/>
</dbReference>
<dbReference type="STRING" id="588602.SAMN04487991_1146"/>
<dbReference type="PANTHER" id="PTHR30146:SF155">
    <property type="entry name" value="ALANINE RACEMASE"/>
    <property type="match status" value="1"/>
</dbReference>
<dbReference type="PANTHER" id="PTHR30146">
    <property type="entry name" value="LACI-RELATED TRANSCRIPTIONAL REPRESSOR"/>
    <property type="match status" value="1"/>
</dbReference>
<keyword evidence="6" id="KW-1185">Reference proteome</keyword>
<dbReference type="EMBL" id="FORH01000001">
    <property type="protein sequence ID" value="SFI88354.1"/>
    <property type="molecule type" value="Genomic_DNA"/>
</dbReference>
<dbReference type="PROSITE" id="PS50932">
    <property type="entry name" value="HTH_LACI_2"/>
    <property type="match status" value="1"/>
</dbReference>
<evidence type="ECO:0000256" key="2">
    <source>
        <dbReference type="ARBA" id="ARBA00023125"/>
    </source>
</evidence>
<evidence type="ECO:0000256" key="3">
    <source>
        <dbReference type="ARBA" id="ARBA00023163"/>
    </source>
</evidence>
<dbReference type="Gene3D" id="3.40.50.2300">
    <property type="match status" value="2"/>
</dbReference>
<keyword evidence="1" id="KW-0805">Transcription regulation</keyword>
<dbReference type="CDD" id="cd01392">
    <property type="entry name" value="HTH_LacI"/>
    <property type="match status" value="1"/>
</dbReference>
<dbReference type="SMART" id="SM00354">
    <property type="entry name" value="HTH_LACI"/>
    <property type="match status" value="1"/>
</dbReference>
<organism evidence="5 6">
    <name type="scientific">Celeribacter neptunius</name>
    <dbReference type="NCBI Taxonomy" id="588602"/>
    <lineage>
        <taxon>Bacteria</taxon>
        <taxon>Pseudomonadati</taxon>
        <taxon>Pseudomonadota</taxon>
        <taxon>Alphaproteobacteria</taxon>
        <taxon>Rhodobacterales</taxon>
        <taxon>Roseobacteraceae</taxon>
        <taxon>Celeribacter</taxon>
    </lineage>
</organism>
<dbReference type="Proteomes" id="UP000199630">
    <property type="component" value="Unassembled WGS sequence"/>
</dbReference>
<dbReference type="CDD" id="cd20009">
    <property type="entry name" value="PBP1_RafR-like"/>
    <property type="match status" value="1"/>
</dbReference>
<name>A0A1I3LU90_9RHOB</name>
<dbReference type="RefSeq" id="WP_090058747.1">
    <property type="nucleotide sequence ID" value="NZ_FORH01000001.1"/>
</dbReference>
<dbReference type="GO" id="GO:0000976">
    <property type="term" value="F:transcription cis-regulatory region binding"/>
    <property type="evidence" value="ECO:0007669"/>
    <property type="project" value="TreeGrafter"/>
</dbReference>
<dbReference type="AlphaFoldDB" id="A0A1I3LU90"/>
<dbReference type="SUPFAM" id="SSF47413">
    <property type="entry name" value="lambda repressor-like DNA-binding domains"/>
    <property type="match status" value="1"/>
</dbReference>
<dbReference type="Pfam" id="PF00532">
    <property type="entry name" value="Peripla_BP_1"/>
    <property type="match status" value="1"/>
</dbReference>
<evidence type="ECO:0000256" key="1">
    <source>
        <dbReference type="ARBA" id="ARBA00023015"/>
    </source>
</evidence>
<protein>
    <submittedName>
        <fullName evidence="5">Transcriptional regulator, LacI family</fullName>
    </submittedName>
</protein>
<dbReference type="OrthoDB" id="60111at2"/>
<dbReference type="Pfam" id="PF00356">
    <property type="entry name" value="LacI"/>
    <property type="match status" value="1"/>
</dbReference>
<evidence type="ECO:0000313" key="5">
    <source>
        <dbReference type="EMBL" id="SFI88354.1"/>
    </source>
</evidence>
<keyword evidence="3" id="KW-0804">Transcription</keyword>
<reference evidence="6" key="1">
    <citation type="submission" date="2016-10" db="EMBL/GenBank/DDBJ databases">
        <authorList>
            <person name="Varghese N."/>
            <person name="Submissions S."/>
        </authorList>
    </citation>
    <scope>NUCLEOTIDE SEQUENCE [LARGE SCALE GENOMIC DNA]</scope>
    <source>
        <strain evidence="6">DSM 26471</strain>
    </source>
</reference>
<proteinExistence type="predicted"/>
<dbReference type="SUPFAM" id="SSF53822">
    <property type="entry name" value="Periplasmic binding protein-like I"/>
    <property type="match status" value="1"/>
</dbReference>
<gene>
    <name evidence="5" type="ORF">SAMN04487991_1146</name>
</gene>